<protein>
    <recommendedName>
        <fullName evidence="3">DUF1059 domain-containing protein</fullName>
    </recommendedName>
</protein>
<accession>A0ABD5PR65</accession>
<evidence type="ECO:0000313" key="1">
    <source>
        <dbReference type="EMBL" id="MFC4543092.1"/>
    </source>
</evidence>
<dbReference type="RefSeq" id="WP_250140221.1">
    <property type="nucleotide sequence ID" value="NZ_JALIQP010000002.1"/>
</dbReference>
<gene>
    <name evidence="1" type="ORF">ACFO5R_14275</name>
</gene>
<name>A0ABD5PR65_9EURY</name>
<dbReference type="Proteomes" id="UP001595898">
    <property type="component" value="Unassembled WGS sequence"/>
</dbReference>
<keyword evidence="2" id="KW-1185">Reference proteome</keyword>
<sequence>MTNDLQSEDSTTALQVACDTEISGCVFLVRTEEDDRDRLLEITQEHVKEQHGEDVSLDEIEAQHVKTVEVEHGGQDR</sequence>
<comment type="caution">
    <text evidence="1">The sequence shown here is derived from an EMBL/GenBank/DDBJ whole genome shotgun (WGS) entry which is preliminary data.</text>
</comment>
<organism evidence="1 2">
    <name type="scientific">Halosolutus amylolyticus</name>
    <dbReference type="NCBI Taxonomy" id="2932267"/>
    <lineage>
        <taxon>Archaea</taxon>
        <taxon>Methanobacteriati</taxon>
        <taxon>Methanobacteriota</taxon>
        <taxon>Stenosarchaea group</taxon>
        <taxon>Halobacteria</taxon>
        <taxon>Halobacteriales</taxon>
        <taxon>Natrialbaceae</taxon>
        <taxon>Halosolutus</taxon>
    </lineage>
</organism>
<reference evidence="1 2" key="1">
    <citation type="journal article" date="2019" name="Int. J. Syst. Evol. Microbiol.">
        <title>The Global Catalogue of Microorganisms (GCM) 10K type strain sequencing project: providing services to taxonomists for standard genome sequencing and annotation.</title>
        <authorList>
            <consortium name="The Broad Institute Genomics Platform"/>
            <consortium name="The Broad Institute Genome Sequencing Center for Infectious Disease"/>
            <person name="Wu L."/>
            <person name="Ma J."/>
        </authorList>
    </citation>
    <scope>NUCLEOTIDE SEQUENCE [LARGE SCALE GENOMIC DNA]</scope>
    <source>
        <strain evidence="1 2">WLHS5</strain>
    </source>
</reference>
<dbReference type="AlphaFoldDB" id="A0ABD5PR65"/>
<evidence type="ECO:0000313" key="2">
    <source>
        <dbReference type="Proteomes" id="UP001595898"/>
    </source>
</evidence>
<proteinExistence type="predicted"/>
<evidence type="ECO:0008006" key="3">
    <source>
        <dbReference type="Google" id="ProtNLM"/>
    </source>
</evidence>
<dbReference type="EMBL" id="JBHSFA010000007">
    <property type="protein sequence ID" value="MFC4543092.1"/>
    <property type="molecule type" value="Genomic_DNA"/>
</dbReference>